<evidence type="ECO:0000259" key="2">
    <source>
        <dbReference type="Pfam" id="PF01243"/>
    </source>
</evidence>
<dbReference type="InterPro" id="IPR019965">
    <property type="entry name" value="PPOX_F420-dep_Rv2061_put"/>
</dbReference>
<evidence type="ECO:0000256" key="1">
    <source>
        <dbReference type="ARBA" id="ARBA00023002"/>
    </source>
</evidence>
<dbReference type="GO" id="GO:0016491">
    <property type="term" value="F:oxidoreductase activity"/>
    <property type="evidence" value="ECO:0007669"/>
    <property type="project" value="UniProtKB-KW"/>
</dbReference>
<dbReference type="Proteomes" id="UP001596392">
    <property type="component" value="Unassembled WGS sequence"/>
</dbReference>
<gene>
    <name evidence="3" type="ORF">ACFQO7_05430</name>
</gene>
<evidence type="ECO:0000313" key="3">
    <source>
        <dbReference type="EMBL" id="MFC7241917.1"/>
    </source>
</evidence>
<dbReference type="PANTHER" id="PTHR35176">
    <property type="entry name" value="HEME OXYGENASE HI_0854-RELATED"/>
    <property type="match status" value="1"/>
</dbReference>
<dbReference type="InterPro" id="IPR011576">
    <property type="entry name" value="Pyridox_Oxase_N"/>
</dbReference>
<keyword evidence="4" id="KW-1185">Reference proteome</keyword>
<proteinExistence type="predicted"/>
<organism evidence="3 4">
    <name type="scientific">Catellatospora aurea</name>
    <dbReference type="NCBI Taxonomy" id="1337874"/>
    <lineage>
        <taxon>Bacteria</taxon>
        <taxon>Bacillati</taxon>
        <taxon>Actinomycetota</taxon>
        <taxon>Actinomycetes</taxon>
        <taxon>Micromonosporales</taxon>
        <taxon>Micromonosporaceae</taxon>
        <taxon>Catellatospora</taxon>
    </lineage>
</organism>
<evidence type="ECO:0000313" key="4">
    <source>
        <dbReference type="Proteomes" id="UP001596392"/>
    </source>
</evidence>
<dbReference type="Pfam" id="PF01243">
    <property type="entry name" value="PNPOx_N"/>
    <property type="match status" value="1"/>
</dbReference>
<dbReference type="InterPro" id="IPR012349">
    <property type="entry name" value="Split_barrel_FMN-bd"/>
</dbReference>
<name>A0ABW2GPT3_9ACTN</name>
<reference evidence="4" key="1">
    <citation type="journal article" date="2019" name="Int. J. Syst. Evol. Microbiol.">
        <title>The Global Catalogue of Microorganisms (GCM) 10K type strain sequencing project: providing services to taxonomists for standard genome sequencing and annotation.</title>
        <authorList>
            <consortium name="The Broad Institute Genomics Platform"/>
            <consortium name="The Broad Institute Genome Sequencing Center for Infectious Disease"/>
            <person name="Wu L."/>
            <person name="Ma J."/>
        </authorList>
    </citation>
    <scope>NUCLEOTIDE SEQUENCE [LARGE SCALE GENOMIC DNA]</scope>
    <source>
        <strain evidence="4">CGMCC 1.9106</strain>
    </source>
</reference>
<protein>
    <submittedName>
        <fullName evidence="3">PPOX class F420-dependent oxidoreductase</fullName>
        <ecNumber evidence="3">1.-.-.-</ecNumber>
    </submittedName>
</protein>
<dbReference type="Gene3D" id="2.30.110.10">
    <property type="entry name" value="Electron Transport, Fmn-binding Protein, Chain A"/>
    <property type="match status" value="1"/>
</dbReference>
<dbReference type="SUPFAM" id="SSF50475">
    <property type="entry name" value="FMN-binding split barrel"/>
    <property type="match status" value="1"/>
</dbReference>
<dbReference type="EC" id="1.-.-.-" evidence="3"/>
<accession>A0ABW2GPT3</accession>
<sequence>MTTADRFARAQYVSLTTYRKDGTPVATPVWLAVDGDELFIVSDADAWKVKRIRRTSRVSLAPCDVRGRIAPDAVHVDGTARVLDDAGTQRVRQLIARKYWMSRVGNWAARVLHLPKKPVVGIAVTF</sequence>
<dbReference type="EMBL" id="JBHTAC010000004">
    <property type="protein sequence ID" value="MFC7241917.1"/>
    <property type="molecule type" value="Genomic_DNA"/>
</dbReference>
<dbReference type="NCBIfam" id="TIGR03666">
    <property type="entry name" value="Rv2061_F420"/>
    <property type="match status" value="1"/>
</dbReference>
<keyword evidence="1 3" id="KW-0560">Oxidoreductase</keyword>
<dbReference type="RefSeq" id="WP_376805357.1">
    <property type="nucleotide sequence ID" value="NZ_JBHTAC010000004.1"/>
</dbReference>
<dbReference type="PANTHER" id="PTHR35176:SF11">
    <property type="entry name" value="PYRIDOXAMINE 5'-PHOSPHATE OXIDASE FAMILY PROTEIN"/>
    <property type="match status" value="1"/>
</dbReference>
<dbReference type="InterPro" id="IPR052019">
    <property type="entry name" value="F420H2_bilvrd_red/Heme_oxyg"/>
</dbReference>
<comment type="caution">
    <text evidence="3">The sequence shown here is derived from an EMBL/GenBank/DDBJ whole genome shotgun (WGS) entry which is preliminary data.</text>
</comment>
<feature type="domain" description="Pyridoxamine 5'-phosphate oxidase N-terminal" evidence="2">
    <location>
        <begin position="6"/>
        <end position="109"/>
    </location>
</feature>